<gene>
    <name evidence="1" type="ORF">LCGC14_0919150</name>
</gene>
<name>A0A0F9RXX5_9ZZZZ</name>
<reference evidence="1" key="1">
    <citation type="journal article" date="2015" name="Nature">
        <title>Complex archaea that bridge the gap between prokaryotes and eukaryotes.</title>
        <authorList>
            <person name="Spang A."/>
            <person name="Saw J.H."/>
            <person name="Jorgensen S.L."/>
            <person name="Zaremba-Niedzwiedzka K."/>
            <person name="Martijn J."/>
            <person name="Lind A.E."/>
            <person name="van Eijk R."/>
            <person name="Schleper C."/>
            <person name="Guy L."/>
            <person name="Ettema T.J."/>
        </authorList>
    </citation>
    <scope>NUCLEOTIDE SEQUENCE</scope>
</reference>
<protein>
    <submittedName>
        <fullName evidence="1">Uncharacterized protein</fullName>
    </submittedName>
</protein>
<comment type="caution">
    <text evidence="1">The sequence shown here is derived from an EMBL/GenBank/DDBJ whole genome shotgun (WGS) entry which is preliminary data.</text>
</comment>
<dbReference type="EMBL" id="LAZR01003096">
    <property type="protein sequence ID" value="KKN22053.1"/>
    <property type="molecule type" value="Genomic_DNA"/>
</dbReference>
<sequence length="98" mass="11405">MKTQELFEQEKHWWRLDFGIKLINDSDWSRVNEIGEELENQFGGEELGAGTGFGVRDISLLFPTEEKARQAKLALRRLSRGKPRFEIEYADAAPYEDE</sequence>
<dbReference type="AlphaFoldDB" id="A0A0F9RXX5"/>
<proteinExistence type="predicted"/>
<organism evidence="1">
    <name type="scientific">marine sediment metagenome</name>
    <dbReference type="NCBI Taxonomy" id="412755"/>
    <lineage>
        <taxon>unclassified sequences</taxon>
        <taxon>metagenomes</taxon>
        <taxon>ecological metagenomes</taxon>
    </lineage>
</organism>
<evidence type="ECO:0000313" key="1">
    <source>
        <dbReference type="EMBL" id="KKN22053.1"/>
    </source>
</evidence>
<accession>A0A0F9RXX5</accession>